<proteinExistence type="predicted"/>
<protein>
    <recommendedName>
        <fullName evidence="2">PiggyBac transposable element-derived protein domain-containing protein</fullName>
    </recommendedName>
</protein>
<evidence type="ECO:0000256" key="1">
    <source>
        <dbReference type="SAM" id="MobiDB-lite"/>
    </source>
</evidence>
<dbReference type="InterPro" id="IPR029526">
    <property type="entry name" value="PGBD"/>
</dbReference>
<dbReference type="Pfam" id="PF13843">
    <property type="entry name" value="DDE_Tnp_1_7"/>
    <property type="match status" value="1"/>
</dbReference>
<accession>G4Z3N7</accession>
<dbReference type="InParanoid" id="G4Z3N7"/>
<evidence type="ECO:0000259" key="2">
    <source>
        <dbReference type="Pfam" id="PF13843"/>
    </source>
</evidence>
<dbReference type="PANTHER" id="PTHR46599">
    <property type="entry name" value="PIGGYBAC TRANSPOSABLE ELEMENT-DERIVED PROTEIN 4"/>
    <property type="match status" value="1"/>
</dbReference>
<dbReference type="Proteomes" id="UP000002640">
    <property type="component" value="Unassembled WGS sequence"/>
</dbReference>
<keyword evidence="4" id="KW-1185">Reference proteome</keyword>
<reference evidence="3 4" key="1">
    <citation type="journal article" date="2006" name="Science">
        <title>Phytophthora genome sequences uncover evolutionary origins and mechanisms of pathogenesis.</title>
        <authorList>
            <person name="Tyler B.M."/>
            <person name="Tripathy S."/>
            <person name="Zhang X."/>
            <person name="Dehal P."/>
            <person name="Jiang R.H."/>
            <person name="Aerts A."/>
            <person name="Arredondo F.D."/>
            <person name="Baxter L."/>
            <person name="Bensasson D."/>
            <person name="Beynon J.L."/>
            <person name="Chapman J."/>
            <person name="Damasceno C.M."/>
            <person name="Dorrance A.E."/>
            <person name="Dou D."/>
            <person name="Dickerman A.W."/>
            <person name="Dubchak I.L."/>
            <person name="Garbelotto M."/>
            <person name="Gijzen M."/>
            <person name="Gordon S.G."/>
            <person name="Govers F."/>
            <person name="Grunwald N.J."/>
            <person name="Huang W."/>
            <person name="Ivors K.L."/>
            <person name="Jones R.W."/>
            <person name="Kamoun S."/>
            <person name="Krampis K."/>
            <person name="Lamour K.H."/>
            <person name="Lee M.K."/>
            <person name="McDonald W.H."/>
            <person name="Medina M."/>
            <person name="Meijer H.J."/>
            <person name="Nordberg E.K."/>
            <person name="Maclean D.J."/>
            <person name="Ospina-Giraldo M.D."/>
            <person name="Morris P.F."/>
            <person name="Phuntumart V."/>
            <person name="Putnam N.H."/>
            <person name="Rash S."/>
            <person name="Rose J.K."/>
            <person name="Sakihama Y."/>
            <person name="Salamov A.A."/>
            <person name="Savidor A."/>
            <person name="Scheuring C.F."/>
            <person name="Smith B.M."/>
            <person name="Sobral B.W."/>
            <person name="Terry A."/>
            <person name="Torto-Alalibo T.A."/>
            <person name="Win J."/>
            <person name="Xu Z."/>
            <person name="Zhang H."/>
            <person name="Grigoriev I.V."/>
            <person name="Rokhsar D.S."/>
            <person name="Boore J.L."/>
        </authorList>
    </citation>
    <scope>NUCLEOTIDE SEQUENCE [LARGE SCALE GENOMIC DNA]</scope>
    <source>
        <strain evidence="3 4">P6497</strain>
    </source>
</reference>
<evidence type="ECO:0000313" key="4">
    <source>
        <dbReference type="Proteomes" id="UP000002640"/>
    </source>
</evidence>
<dbReference type="AlphaFoldDB" id="G4Z3N7"/>
<dbReference type="RefSeq" id="XP_009522823.1">
    <property type="nucleotide sequence ID" value="XM_009524528.1"/>
</dbReference>
<feature type="region of interest" description="Disordered" evidence="1">
    <location>
        <begin position="1"/>
        <end position="30"/>
    </location>
</feature>
<dbReference type="GeneID" id="20657072"/>
<dbReference type="EMBL" id="JH159153">
    <property type="protein sequence ID" value="EGZ20106.1"/>
    <property type="molecule type" value="Genomic_DNA"/>
</dbReference>
<gene>
    <name evidence="3" type="ORF">PHYSODRAFT_494501</name>
</gene>
<organism evidence="3 4">
    <name type="scientific">Phytophthora sojae (strain P6497)</name>
    <name type="common">Soybean stem and root rot agent</name>
    <name type="synonym">Phytophthora megasperma f. sp. glycines</name>
    <dbReference type="NCBI Taxonomy" id="1094619"/>
    <lineage>
        <taxon>Eukaryota</taxon>
        <taxon>Sar</taxon>
        <taxon>Stramenopiles</taxon>
        <taxon>Oomycota</taxon>
        <taxon>Peronosporomycetes</taxon>
        <taxon>Peronosporales</taxon>
        <taxon>Peronosporaceae</taxon>
        <taxon>Phytophthora</taxon>
    </lineage>
</organism>
<dbReference type="PANTHER" id="PTHR46599:SF3">
    <property type="entry name" value="PIGGYBAC TRANSPOSABLE ELEMENT-DERIVED PROTEIN 4"/>
    <property type="match status" value="1"/>
</dbReference>
<name>G4Z3N7_PHYSP</name>
<dbReference type="KEGG" id="psoj:PHYSODRAFT_494501"/>
<sequence length="264" mass="30689">MLRGMSDNGWELLPVTDERDDSDLSGATDVFTDPPQLTASAIEAAKTMKPSDLFFYYMPKTLWTEIAEETNRYERQTRPERLRQAKLSIEKKTDDIYKRKEMFQAKKKALDAFKDVLAAEIMHFLVLVISRAICPITSRLEDHWKTRARGAIPAGTWSPFMVRKHFKEINRFLHFTNNQAPQAKTDRAWKIRNVINKLQTTFKGGMELGRWVAFDEMVIPSRSSRNNIRVFLKNKPHKYGTKLLRENPLLLQVCSFALFYIVGI</sequence>
<evidence type="ECO:0000313" key="3">
    <source>
        <dbReference type="EMBL" id="EGZ20106.1"/>
    </source>
</evidence>
<dbReference type="STRING" id="1094619.G4Z3N7"/>
<feature type="domain" description="PiggyBac transposable element-derived protein" evidence="2">
    <location>
        <begin position="50"/>
        <end position="243"/>
    </location>
</feature>